<feature type="compositionally biased region" description="Basic residues" evidence="2">
    <location>
        <begin position="313"/>
        <end position="324"/>
    </location>
</feature>
<keyword evidence="1" id="KW-0677">Repeat</keyword>
<accession>A0A9W8L5G2</accession>
<feature type="region of interest" description="Disordered" evidence="2">
    <location>
        <begin position="370"/>
        <end position="393"/>
    </location>
</feature>
<reference evidence="3" key="1">
    <citation type="submission" date="2022-07" db="EMBL/GenBank/DDBJ databases">
        <title>Phylogenomic reconstructions and comparative analyses of Kickxellomycotina fungi.</title>
        <authorList>
            <person name="Reynolds N.K."/>
            <person name="Stajich J.E."/>
            <person name="Barry K."/>
            <person name="Grigoriev I.V."/>
            <person name="Crous P."/>
            <person name="Smith M.E."/>
        </authorList>
    </citation>
    <scope>NUCLEOTIDE SEQUENCE</scope>
    <source>
        <strain evidence="3">CBS 109367</strain>
    </source>
</reference>
<feature type="compositionally biased region" description="Polar residues" evidence="2">
    <location>
        <begin position="288"/>
        <end position="301"/>
    </location>
</feature>
<evidence type="ECO:0000256" key="2">
    <source>
        <dbReference type="SAM" id="MobiDB-lite"/>
    </source>
</evidence>
<dbReference type="EMBL" id="JANBTX010000059">
    <property type="protein sequence ID" value="KAJ2687915.1"/>
    <property type="molecule type" value="Genomic_DNA"/>
</dbReference>
<protein>
    <recommendedName>
        <fullName evidence="5">Gelsolin-like domain-containing protein</fullName>
    </recommendedName>
</protein>
<dbReference type="InterPro" id="IPR029006">
    <property type="entry name" value="ADF-H/Gelsolin-like_dom_sf"/>
</dbReference>
<evidence type="ECO:0000313" key="4">
    <source>
        <dbReference type="Proteomes" id="UP001151516"/>
    </source>
</evidence>
<dbReference type="SUPFAM" id="SSF55753">
    <property type="entry name" value="Actin depolymerizing proteins"/>
    <property type="match status" value="1"/>
</dbReference>
<dbReference type="AlphaFoldDB" id="A0A9W8L5G2"/>
<comment type="caution">
    <text evidence="3">The sequence shown here is derived from an EMBL/GenBank/DDBJ whole genome shotgun (WGS) entry which is preliminary data.</text>
</comment>
<dbReference type="GO" id="GO:0051015">
    <property type="term" value="F:actin filament binding"/>
    <property type="evidence" value="ECO:0007669"/>
    <property type="project" value="InterPro"/>
</dbReference>
<proteinExistence type="predicted"/>
<dbReference type="PANTHER" id="PTHR11977:SF51">
    <property type="entry name" value="PROTEIN FLIGHTLESS-1 HOMOLOG"/>
    <property type="match status" value="1"/>
</dbReference>
<dbReference type="GO" id="GO:0051016">
    <property type="term" value="P:barbed-end actin filament capping"/>
    <property type="evidence" value="ECO:0007669"/>
    <property type="project" value="TreeGrafter"/>
</dbReference>
<feature type="region of interest" description="Disordered" evidence="2">
    <location>
        <begin position="263"/>
        <end position="346"/>
    </location>
</feature>
<dbReference type="GO" id="GO:0051014">
    <property type="term" value="P:actin filament severing"/>
    <property type="evidence" value="ECO:0007669"/>
    <property type="project" value="TreeGrafter"/>
</dbReference>
<evidence type="ECO:0000256" key="1">
    <source>
        <dbReference type="ARBA" id="ARBA00022737"/>
    </source>
</evidence>
<feature type="compositionally biased region" description="Low complexity" evidence="2">
    <location>
        <begin position="210"/>
        <end position="236"/>
    </location>
</feature>
<dbReference type="PANTHER" id="PTHR11977">
    <property type="entry name" value="VILLIN"/>
    <property type="match status" value="1"/>
</dbReference>
<dbReference type="GO" id="GO:0005546">
    <property type="term" value="F:phosphatidylinositol-4,5-bisphosphate binding"/>
    <property type="evidence" value="ECO:0007669"/>
    <property type="project" value="TreeGrafter"/>
</dbReference>
<gene>
    <name evidence="3" type="ORF">IWW39_002606</name>
</gene>
<keyword evidence="4" id="KW-1185">Reference proteome</keyword>
<dbReference type="GO" id="GO:0008154">
    <property type="term" value="P:actin polymerization or depolymerization"/>
    <property type="evidence" value="ECO:0007669"/>
    <property type="project" value="TreeGrafter"/>
</dbReference>
<feature type="region of interest" description="Disordered" evidence="2">
    <location>
        <begin position="714"/>
        <end position="738"/>
    </location>
</feature>
<evidence type="ECO:0000313" key="3">
    <source>
        <dbReference type="EMBL" id="KAJ2687915.1"/>
    </source>
</evidence>
<feature type="compositionally biased region" description="Polar residues" evidence="2">
    <location>
        <begin position="60"/>
        <end position="69"/>
    </location>
</feature>
<dbReference type="InterPro" id="IPR007122">
    <property type="entry name" value="Villin/Gelsolin"/>
</dbReference>
<dbReference type="GO" id="GO:0015629">
    <property type="term" value="C:actin cytoskeleton"/>
    <property type="evidence" value="ECO:0007669"/>
    <property type="project" value="TreeGrafter"/>
</dbReference>
<evidence type="ECO:0008006" key="5">
    <source>
        <dbReference type="Google" id="ProtNLM"/>
    </source>
</evidence>
<dbReference type="OrthoDB" id="6375767at2759"/>
<name>A0A9W8L5G2_9FUNG</name>
<feature type="compositionally biased region" description="Acidic residues" evidence="2">
    <location>
        <begin position="188"/>
        <end position="197"/>
    </location>
</feature>
<feature type="region of interest" description="Disordered" evidence="2">
    <location>
        <begin position="175"/>
        <end position="245"/>
    </location>
</feature>
<feature type="region of interest" description="Disordered" evidence="2">
    <location>
        <begin position="50"/>
        <end position="70"/>
    </location>
</feature>
<dbReference type="GO" id="GO:0005737">
    <property type="term" value="C:cytoplasm"/>
    <property type="evidence" value="ECO:0007669"/>
    <property type="project" value="TreeGrafter"/>
</dbReference>
<organism evidence="3 4">
    <name type="scientific">Coemansia spiralis</name>
    <dbReference type="NCBI Taxonomy" id="417178"/>
    <lineage>
        <taxon>Eukaryota</taxon>
        <taxon>Fungi</taxon>
        <taxon>Fungi incertae sedis</taxon>
        <taxon>Zoopagomycota</taxon>
        <taxon>Kickxellomycotina</taxon>
        <taxon>Kickxellomycetes</taxon>
        <taxon>Kickxellales</taxon>
        <taxon>Kickxellaceae</taxon>
        <taxon>Coemansia</taxon>
    </lineage>
</organism>
<feature type="compositionally biased region" description="Polar residues" evidence="2">
    <location>
        <begin position="270"/>
        <end position="281"/>
    </location>
</feature>
<dbReference type="Proteomes" id="UP001151516">
    <property type="component" value="Unassembled WGS sequence"/>
</dbReference>
<sequence>MDNLRDCDIALSAALPLAADVGNSLSGRTKCLSVGGTDVIAPFHTARVPAPRAPKALPQSRATNSGSKNRFNRVRRRSPLCHDMLEFMLEDASMSSQESLPLETTVAATNPGASSNPNTHHSHRTLGTAAAGADLDAAFVDESLRLRDLASTATIPSGQKPHPLDLLVQQKRYKGDIIPTPPTSDHISDDDGSEDEANGNSDDGFDGQCPTPSATTSASSTTECSRSNSYRSSRSSEASDDATAAEPSLNWWKRRFKGVKHKPALPLSASPRSDTLTSGSSAGPVRPSTDTARLALSNSTPAAARPSMTMLTKLRRSVSTKKTPKSPTPEPARRSHTVVVSPKKLIRSTTERRLPPLAAAHPGAVHNIESVNPAHRALNKPTQPPSLDDDDNDDDDLFEAQWILLKCKGMVNLHVVSVPASVSSLNHKDAFLFYPCLFRKLSTTHASGLGAAASQALDNVTAEPSAALLGAPSSASLTRLHMGTLLTQEYNRRKSICSLASRAIYAWIGAHASAIKRDAVIRVAMEIRDKELMGKATIVIVDESTAADSARRELFTQLHLTEHAGRASPPSDMATLCKQLTPLSKAGDDLDFERALQRRKVAYGFWEAVPPATILSVGADINAAMLLKVPVGGVVVLDTWSDVFIWWRDEPGNPAVRKCATDFANMLVRDACIPPRPKSASVWHELRGFEHVVFKTKFSDWPFVFASSMTPATPTAHRMSPQPLRSPPHPRHAAVAVA</sequence>
<dbReference type="Gene3D" id="3.40.20.10">
    <property type="entry name" value="Severin"/>
    <property type="match status" value="2"/>
</dbReference>